<dbReference type="InterPro" id="IPR008915">
    <property type="entry name" value="Peptidase_M50"/>
</dbReference>
<name>A0A6J7KQJ4_9ZZZZ</name>
<dbReference type="EMBL" id="CAFBIY010000053">
    <property type="protein sequence ID" value="CAB4850395.1"/>
    <property type="molecule type" value="Genomic_DNA"/>
</dbReference>
<evidence type="ECO:0000256" key="12">
    <source>
        <dbReference type="SAM" id="Phobius"/>
    </source>
</evidence>
<evidence type="ECO:0000256" key="6">
    <source>
        <dbReference type="ARBA" id="ARBA00022723"/>
    </source>
</evidence>
<evidence type="ECO:0000259" key="13">
    <source>
        <dbReference type="Pfam" id="PF02163"/>
    </source>
</evidence>
<dbReference type="PANTHER" id="PTHR39188:SF3">
    <property type="entry name" value="STAGE IV SPORULATION PROTEIN FB"/>
    <property type="match status" value="1"/>
</dbReference>
<evidence type="ECO:0000313" key="17">
    <source>
        <dbReference type="EMBL" id="CAB4850395.1"/>
    </source>
</evidence>
<dbReference type="PANTHER" id="PTHR39188">
    <property type="entry name" value="MEMBRANE-ASSOCIATED ZINC METALLOPROTEASE M50B"/>
    <property type="match status" value="1"/>
</dbReference>
<evidence type="ECO:0000256" key="7">
    <source>
        <dbReference type="ARBA" id="ARBA00022801"/>
    </source>
</evidence>
<keyword evidence="8" id="KW-0862">Zinc</keyword>
<evidence type="ECO:0000313" key="14">
    <source>
        <dbReference type="EMBL" id="CAB4364797.1"/>
    </source>
</evidence>
<dbReference type="GO" id="GO:0046872">
    <property type="term" value="F:metal ion binding"/>
    <property type="evidence" value="ECO:0007669"/>
    <property type="project" value="UniProtKB-KW"/>
</dbReference>
<keyword evidence="4" id="KW-0645">Protease</keyword>
<feature type="transmembrane region" description="Helical" evidence="12">
    <location>
        <begin position="167"/>
        <end position="185"/>
    </location>
</feature>
<protein>
    <submittedName>
        <fullName evidence="18">Unannotated protein</fullName>
    </submittedName>
</protein>
<evidence type="ECO:0000313" key="16">
    <source>
        <dbReference type="EMBL" id="CAB4804466.1"/>
    </source>
</evidence>
<gene>
    <name evidence="15" type="ORF">UFOPK2656_03413</name>
    <name evidence="16" type="ORF">UFOPK3099_00324</name>
    <name evidence="17" type="ORF">UFOPK3267_01172</name>
    <name evidence="18" type="ORF">UFOPK3651_03265</name>
    <name evidence="14" type="ORF">UFOPK4189_02557</name>
</gene>
<organism evidence="18">
    <name type="scientific">freshwater metagenome</name>
    <dbReference type="NCBI Taxonomy" id="449393"/>
    <lineage>
        <taxon>unclassified sequences</taxon>
        <taxon>metagenomes</taxon>
        <taxon>ecological metagenomes</taxon>
    </lineage>
</organism>
<evidence type="ECO:0000256" key="1">
    <source>
        <dbReference type="ARBA" id="ARBA00001947"/>
    </source>
</evidence>
<evidence type="ECO:0000256" key="5">
    <source>
        <dbReference type="ARBA" id="ARBA00022692"/>
    </source>
</evidence>
<comment type="cofactor">
    <cofactor evidence="1">
        <name>Zn(2+)</name>
        <dbReference type="ChEBI" id="CHEBI:29105"/>
    </cofactor>
</comment>
<proteinExistence type="inferred from homology"/>
<keyword evidence="5 12" id="KW-0812">Transmembrane</keyword>
<keyword evidence="10" id="KW-0482">Metalloprotease</keyword>
<evidence type="ECO:0000256" key="10">
    <source>
        <dbReference type="ARBA" id="ARBA00023049"/>
    </source>
</evidence>
<keyword evidence="9 12" id="KW-1133">Transmembrane helix</keyword>
<dbReference type="CDD" id="cd05709">
    <property type="entry name" value="S2P-M50"/>
    <property type="match status" value="1"/>
</dbReference>
<dbReference type="EMBL" id="CAFAAV010000014">
    <property type="protein sequence ID" value="CAB4804466.1"/>
    <property type="molecule type" value="Genomic_DNA"/>
</dbReference>
<accession>A0A6J7KQJ4</accession>
<dbReference type="GO" id="GO:0016020">
    <property type="term" value="C:membrane"/>
    <property type="evidence" value="ECO:0007669"/>
    <property type="project" value="UniProtKB-SubCell"/>
</dbReference>
<evidence type="ECO:0000313" key="18">
    <source>
        <dbReference type="EMBL" id="CAB4957163.1"/>
    </source>
</evidence>
<evidence type="ECO:0000256" key="11">
    <source>
        <dbReference type="ARBA" id="ARBA00023136"/>
    </source>
</evidence>
<feature type="domain" description="Peptidase M50" evidence="13">
    <location>
        <begin position="129"/>
        <end position="177"/>
    </location>
</feature>
<comment type="similarity">
    <text evidence="3">Belongs to the peptidase M50B family.</text>
</comment>
<dbReference type="EMBL" id="CAFBMT010000034">
    <property type="protein sequence ID" value="CAB4957163.1"/>
    <property type="molecule type" value="Genomic_DNA"/>
</dbReference>
<dbReference type="Pfam" id="PF02163">
    <property type="entry name" value="Peptidase_M50"/>
    <property type="match status" value="1"/>
</dbReference>
<dbReference type="GO" id="GO:0006508">
    <property type="term" value="P:proteolysis"/>
    <property type="evidence" value="ECO:0007669"/>
    <property type="project" value="UniProtKB-KW"/>
</dbReference>
<dbReference type="GO" id="GO:0008237">
    <property type="term" value="F:metallopeptidase activity"/>
    <property type="evidence" value="ECO:0007669"/>
    <property type="project" value="UniProtKB-KW"/>
</dbReference>
<feature type="transmembrane region" description="Helical" evidence="12">
    <location>
        <begin position="20"/>
        <end position="49"/>
    </location>
</feature>
<evidence type="ECO:0000256" key="4">
    <source>
        <dbReference type="ARBA" id="ARBA00022670"/>
    </source>
</evidence>
<feature type="transmembrane region" description="Helical" evidence="12">
    <location>
        <begin position="90"/>
        <end position="109"/>
    </location>
</feature>
<keyword evidence="7" id="KW-0378">Hydrolase</keyword>
<evidence type="ECO:0000256" key="3">
    <source>
        <dbReference type="ARBA" id="ARBA00007931"/>
    </source>
</evidence>
<reference evidence="18" key="1">
    <citation type="submission" date="2020-05" db="EMBL/GenBank/DDBJ databases">
        <authorList>
            <person name="Chiriac C."/>
            <person name="Salcher M."/>
            <person name="Ghai R."/>
            <person name="Kavagutti S V."/>
        </authorList>
    </citation>
    <scope>NUCLEOTIDE SEQUENCE</scope>
</reference>
<dbReference type="AlphaFoldDB" id="A0A6J7KQJ4"/>
<keyword evidence="11 12" id="KW-0472">Membrane</keyword>
<dbReference type="EMBL" id="CAESGF010000018">
    <property type="protein sequence ID" value="CAB4364797.1"/>
    <property type="molecule type" value="Genomic_DNA"/>
</dbReference>
<evidence type="ECO:0000256" key="8">
    <source>
        <dbReference type="ARBA" id="ARBA00022833"/>
    </source>
</evidence>
<evidence type="ECO:0000313" key="15">
    <source>
        <dbReference type="EMBL" id="CAB4748855.1"/>
    </source>
</evidence>
<dbReference type="EMBL" id="CAEZYF010000038">
    <property type="protein sequence ID" value="CAB4748855.1"/>
    <property type="molecule type" value="Genomic_DNA"/>
</dbReference>
<keyword evidence="6" id="KW-0479">Metal-binding</keyword>
<evidence type="ECO:0000256" key="9">
    <source>
        <dbReference type="ARBA" id="ARBA00022989"/>
    </source>
</evidence>
<comment type="subcellular location">
    <subcellularLocation>
        <location evidence="2">Membrane</location>
        <topology evidence="2">Multi-pass membrane protein</topology>
    </subcellularLocation>
</comment>
<evidence type="ECO:0000256" key="2">
    <source>
        <dbReference type="ARBA" id="ARBA00004141"/>
    </source>
</evidence>
<sequence>MPSPPAFRVFGFPVQVRSGFLILLVLIILVNPGARGIWLAAFIALFTLLHELGHAFAARATGAEAEIALDFMAGYASFAPTRALSRWERAGISFAGPAAQITVGTLAYIGANGGWGWPQVSDDVAIAVLWAGPTIGLFNLIPILPFDGGTILEQFISYFAPQRARRIMFIITVAVVFSTVAFAMTRPALRPYIIFMVMPLLSVAQMATAGKANTARDHAQAELARAEALAWATGDVSRFPAGHVPSPWYRAHQQLTQGHPEIARELVLADLQSHEPLDWWPPDAAPLAALAEVVAELPRPLPVGRPFSSFVLSGVLLRIGEYEAAAHYAASAYGNGRAPMSAIHVARAAAALGDATTAIGWIRTATAGAPLNVVRIAVASSPEFEPLRHDPALAAVLAHP</sequence>
<feature type="transmembrane region" description="Helical" evidence="12">
    <location>
        <begin position="124"/>
        <end position="146"/>
    </location>
</feature>